<evidence type="ECO:0000313" key="3">
    <source>
        <dbReference type="Proteomes" id="UP001420932"/>
    </source>
</evidence>
<organism evidence="2 3">
    <name type="scientific">Stephania yunnanensis</name>
    <dbReference type="NCBI Taxonomy" id="152371"/>
    <lineage>
        <taxon>Eukaryota</taxon>
        <taxon>Viridiplantae</taxon>
        <taxon>Streptophyta</taxon>
        <taxon>Embryophyta</taxon>
        <taxon>Tracheophyta</taxon>
        <taxon>Spermatophyta</taxon>
        <taxon>Magnoliopsida</taxon>
        <taxon>Ranunculales</taxon>
        <taxon>Menispermaceae</taxon>
        <taxon>Menispermoideae</taxon>
        <taxon>Cissampelideae</taxon>
        <taxon>Stephania</taxon>
    </lineage>
</organism>
<dbReference type="InterPro" id="IPR008390">
    <property type="entry name" value="AWPM-19"/>
</dbReference>
<keyword evidence="1" id="KW-0472">Membrane</keyword>
<dbReference type="AlphaFoldDB" id="A0AAP0KZ86"/>
<dbReference type="Pfam" id="PF05512">
    <property type="entry name" value="AWPM-19"/>
    <property type="match status" value="1"/>
</dbReference>
<feature type="transmembrane region" description="Helical" evidence="1">
    <location>
        <begin position="94"/>
        <end position="117"/>
    </location>
</feature>
<evidence type="ECO:0000313" key="2">
    <source>
        <dbReference type="EMBL" id="KAK9161386.1"/>
    </source>
</evidence>
<sequence length="186" mass="19681">MGTGCCSVYIFSQSSSRDQDSYRQTEFEFHAAMGAKTLPFGLLVLNLVLYVIVSIIAGVAINYDIDSSLPSEASLSIPAHIFPMYNPTGNMATGFFLIFSLIAGLVGIATSIAGIGNIQQVNLPNLHSAGTYSIITWGLTLLAMGLACKEINIGIQDDLNLLLCMGALNADVNEAASHDEHMGGGF</sequence>
<accession>A0AAP0KZ86</accession>
<feature type="transmembrane region" description="Helical" evidence="1">
    <location>
        <begin position="40"/>
        <end position="61"/>
    </location>
</feature>
<comment type="caution">
    <text evidence="2">The sequence shown here is derived from an EMBL/GenBank/DDBJ whole genome shotgun (WGS) entry which is preliminary data.</text>
</comment>
<proteinExistence type="predicted"/>
<evidence type="ECO:0000256" key="1">
    <source>
        <dbReference type="SAM" id="Phobius"/>
    </source>
</evidence>
<dbReference type="Proteomes" id="UP001420932">
    <property type="component" value="Unassembled WGS sequence"/>
</dbReference>
<dbReference type="PANTHER" id="PTHR33294:SF3">
    <property type="entry name" value="AWPM-19-LIKE FAMILY PROTEIN"/>
    <property type="match status" value="1"/>
</dbReference>
<name>A0AAP0KZ86_9MAGN</name>
<keyword evidence="3" id="KW-1185">Reference proteome</keyword>
<gene>
    <name evidence="2" type="ORF">Syun_007727</name>
</gene>
<dbReference type="PANTHER" id="PTHR33294">
    <property type="entry name" value="AWPM-19-LIKE FAMILY PROTEIN"/>
    <property type="match status" value="1"/>
</dbReference>
<keyword evidence="1" id="KW-0812">Transmembrane</keyword>
<feature type="transmembrane region" description="Helical" evidence="1">
    <location>
        <begin position="129"/>
        <end position="147"/>
    </location>
</feature>
<dbReference type="EMBL" id="JBBNAF010000003">
    <property type="protein sequence ID" value="KAK9161386.1"/>
    <property type="molecule type" value="Genomic_DNA"/>
</dbReference>
<reference evidence="2 3" key="1">
    <citation type="submission" date="2024-01" db="EMBL/GenBank/DDBJ databases">
        <title>Genome assemblies of Stephania.</title>
        <authorList>
            <person name="Yang L."/>
        </authorList>
    </citation>
    <scope>NUCLEOTIDE SEQUENCE [LARGE SCALE GENOMIC DNA]</scope>
    <source>
        <strain evidence="2">YNDBR</strain>
        <tissue evidence="2">Leaf</tissue>
    </source>
</reference>
<keyword evidence="1" id="KW-1133">Transmembrane helix</keyword>
<protein>
    <submittedName>
        <fullName evidence="2">Uncharacterized protein</fullName>
    </submittedName>
</protein>